<dbReference type="EMBL" id="BAABFR010000023">
    <property type="protein sequence ID" value="GAA4390747.1"/>
    <property type="molecule type" value="Genomic_DNA"/>
</dbReference>
<dbReference type="InterPro" id="IPR012292">
    <property type="entry name" value="Globin/Proto"/>
</dbReference>
<dbReference type="Pfam" id="PF01152">
    <property type="entry name" value="Bac_globin"/>
    <property type="match status" value="1"/>
</dbReference>
<comment type="caution">
    <text evidence="6">The sequence shown here is derived from an EMBL/GenBank/DDBJ whole genome shotgun (WGS) entry which is preliminary data.</text>
</comment>
<reference evidence="7" key="1">
    <citation type="journal article" date="2019" name="Int. J. Syst. Evol. Microbiol.">
        <title>The Global Catalogue of Microorganisms (GCM) 10K type strain sequencing project: providing services to taxonomists for standard genome sequencing and annotation.</title>
        <authorList>
            <consortium name="The Broad Institute Genomics Platform"/>
            <consortium name="The Broad Institute Genome Sequencing Center for Infectious Disease"/>
            <person name="Wu L."/>
            <person name="Ma J."/>
        </authorList>
    </citation>
    <scope>NUCLEOTIDE SEQUENCE [LARGE SCALE GENOMIC DNA]</scope>
    <source>
        <strain evidence="7">JCM 17688</strain>
    </source>
</reference>
<dbReference type="Gene3D" id="1.10.490.10">
    <property type="entry name" value="Globins"/>
    <property type="match status" value="1"/>
</dbReference>
<evidence type="ECO:0000313" key="7">
    <source>
        <dbReference type="Proteomes" id="UP001500635"/>
    </source>
</evidence>
<evidence type="ECO:0008006" key="8">
    <source>
        <dbReference type="Google" id="ProtNLM"/>
    </source>
</evidence>
<keyword evidence="4" id="KW-0408">Iron</keyword>
<evidence type="ECO:0000256" key="1">
    <source>
        <dbReference type="ARBA" id="ARBA00022448"/>
    </source>
</evidence>
<evidence type="ECO:0000256" key="4">
    <source>
        <dbReference type="ARBA" id="ARBA00023004"/>
    </source>
</evidence>
<keyword evidence="3" id="KW-0479">Metal-binding</keyword>
<dbReference type="InterPro" id="IPR001486">
    <property type="entry name" value="Hemoglobin_trunc"/>
</dbReference>
<evidence type="ECO:0000256" key="3">
    <source>
        <dbReference type="ARBA" id="ARBA00022723"/>
    </source>
</evidence>
<gene>
    <name evidence="6" type="ORF">GCM10023147_18960</name>
</gene>
<dbReference type="Proteomes" id="UP001500635">
    <property type="component" value="Unassembled WGS sequence"/>
</dbReference>
<evidence type="ECO:0000313" key="6">
    <source>
        <dbReference type="EMBL" id="GAA4390747.1"/>
    </source>
</evidence>
<sequence length="185" mass="19940">MPIPAGAAAAGGVMLGGMTRYDEAGGFDVVLPLCRRWHELCLVDPIAAHPFSHSGQHPRHDERLAAYLAEAFGGPPLFTAGYGDESSVRRMHAGSGVHRELDEACLRLFDRAGVGVVIDTAAAERISRYFREATEAMNAYGTGVDLVPDGLPLNTVWLNPAWPTSPRPGRPSREQARTATSGRHR</sequence>
<evidence type="ECO:0000256" key="2">
    <source>
        <dbReference type="ARBA" id="ARBA00022617"/>
    </source>
</evidence>
<feature type="region of interest" description="Disordered" evidence="5">
    <location>
        <begin position="161"/>
        <end position="185"/>
    </location>
</feature>
<dbReference type="InterPro" id="IPR009050">
    <property type="entry name" value="Globin-like_sf"/>
</dbReference>
<organism evidence="6 7">
    <name type="scientific">Tsukamurella soli</name>
    <dbReference type="NCBI Taxonomy" id="644556"/>
    <lineage>
        <taxon>Bacteria</taxon>
        <taxon>Bacillati</taxon>
        <taxon>Actinomycetota</taxon>
        <taxon>Actinomycetes</taxon>
        <taxon>Mycobacteriales</taxon>
        <taxon>Tsukamurellaceae</taxon>
        <taxon>Tsukamurella</taxon>
    </lineage>
</organism>
<proteinExistence type="predicted"/>
<keyword evidence="2" id="KW-0349">Heme</keyword>
<keyword evidence="1" id="KW-0813">Transport</keyword>
<name>A0ABP8JH00_9ACTN</name>
<keyword evidence="7" id="KW-1185">Reference proteome</keyword>
<protein>
    <recommendedName>
        <fullName evidence="8">Hemoglobin</fullName>
    </recommendedName>
</protein>
<evidence type="ECO:0000256" key="5">
    <source>
        <dbReference type="SAM" id="MobiDB-lite"/>
    </source>
</evidence>
<dbReference type="SUPFAM" id="SSF46458">
    <property type="entry name" value="Globin-like"/>
    <property type="match status" value="1"/>
</dbReference>
<accession>A0ABP8JH00</accession>